<organism evidence="1">
    <name type="scientific">Lygus hesperus</name>
    <name type="common">Western plant bug</name>
    <dbReference type="NCBI Taxonomy" id="30085"/>
    <lineage>
        <taxon>Eukaryota</taxon>
        <taxon>Metazoa</taxon>
        <taxon>Ecdysozoa</taxon>
        <taxon>Arthropoda</taxon>
        <taxon>Hexapoda</taxon>
        <taxon>Insecta</taxon>
        <taxon>Pterygota</taxon>
        <taxon>Neoptera</taxon>
        <taxon>Paraneoptera</taxon>
        <taxon>Hemiptera</taxon>
        <taxon>Heteroptera</taxon>
        <taxon>Panheteroptera</taxon>
        <taxon>Cimicomorpha</taxon>
        <taxon>Miridae</taxon>
        <taxon>Mirini</taxon>
        <taxon>Lygus</taxon>
    </lineage>
</organism>
<dbReference type="EMBL" id="GDHC01012022">
    <property type="protein sequence ID" value="JAQ06607.1"/>
    <property type="molecule type" value="Transcribed_RNA"/>
</dbReference>
<proteinExistence type="predicted"/>
<evidence type="ECO:0000313" key="1">
    <source>
        <dbReference type="EMBL" id="JAQ06607.1"/>
    </source>
</evidence>
<gene>
    <name evidence="1" type="ORF">g.2466</name>
</gene>
<accession>A0A146LID0</accession>
<name>A0A146LID0_LYGHE</name>
<reference evidence="1" key="1">
    <citation type="journal article" date="2016" name="Gigascience">
        <title>De novo construction of an expanded transcriptome assembly for the western tarnished plant bug, Lygus hesperus.</title>
        <authorList>
            <person name="Tassone E.E."/>
            <person name="Geib S.M."/>
            <person name="Hall B."/>
            <person name="Fabrick J.A."/>
            <person name="Brent C.S."/>
            <person name="Hull J.J."/>
        </authorList>
    </citation>
    <scope>NUCLEOTIDE SEQUENCE</scope>
</reference>
<protein>
    <submittedName>
        <fullName evidence="1">Uncharacterized protein</fullName>
    </submittedName>
</protein>
<dbReference type="AlphaFoldDB" id="A0A146LID0"/>
<sequence length="121" mass="13180">MQSHQNEYTALATLRGWVDLCSGRTALLEKCGMLFQGVLSRKGGSTVSSYESNSREKDEFSAFLPSSASSSLELDASLGRIAYLEKKLQFSGALELMNRLLVNAPHATFLLGCKARLLMSA</sequence>